<keyword evidence="4" id="KW-1185">Reference proteome</keyword>
<evidence type="ECO:0000259" key="2">
    <source>
        <dbReference type="Pfam" id="PF00535"/>
    </source>
</evidence>
<keyword evidence="1" id="KW-0472">Membrane</keyword>
<name>A0ABY5DYG9_9ACTN</name>
<dbReference type="InterPro" id="IPR050834">
    <property type="entry name" value="Glycosyltransf_2"/>
</dbReference>
<dbReference type="Proteomes" id="UP001056035">
    <property type="component" value="Chromosome"/>
</dbReference>
<dbReference type="PANTHER" id="PTHR43685:SF3">
    <property type="entry name" value="SLR2126 PROTEIN"/>
    <property type="match status" value="1"/>
</dbReference>
<dbReference type="EC" id="2.4.-.-" evidence="3"/>
<feature type="transmembrane region" description="Helical" evidence="1">
    <location>
        <begin position="370"/>
        <end position="390"/>
    </location>
</feature>
<proteinExistence type="predicted"/>
<dbReference type="EMBL" id="CP098502">
    <property type="protein sequence ID" value="UTI67070.1"/>
    <property type="molecule type" value="Genomic_DNA"/>
</dbReference>
<gene>
    <name evidence="3" type="ORF">NBH00_10675</name>
</gene>
<evidence type="ECO:0000313" key="3">
    <source>
        <dbReference type="EMBL" id="UTI67070.1"/>
    </source>
</evidence>
<keyword evidence="3" id="KW-0328">Glycosyltransferase</keyword>
<evidence type="ECO:0000256" key="1">
    <source>
        <dbReference type="SAM" id="Phobius"/>
    </source>
</evidence>
<feature type="transmembrane region" description="Helical" evidence="1">
    <location>
        <begin position="548"/>
        <end position="565"/>
    </location>
</feature>
<dbReference type="GO" id="GO:0016757">
    <property type="term" value="F:glycosyltransferase activity"/>
    <property type="evidence" value="ECO:0007669"/>
    <property type="project" value="UniProtKB-KW"/>
</dbReference>
<dbReference type="Gene3D" id="3.90.550.10">
    <property type="entry name" value="Spore Coat Polysaccharide Biosynthesis Protein SpsA, Chain A"/>
    <property type="match status" value="1"/>
</dbReference>
<evidence type="ECO:0000313" key="4">
    <source>
        <dbReference type="Proteomes" id="UP001056035"/>
    </source>
</evidence>
<sequence>MAAGCAGAFVFAWSDEWHRGGQAITDWDFGLTGRAREPKPALAAVREAWRDAPVPLPPDPPLVSVVICTYNGAKTLDATCAAVRRLEYPAFEVIVIDDGSTDASVAICAAHGLRVVSTENRGLSSARNTGAELAAGEIVAYLDDDAMPDPHWLHFLVDTYAREDVVAVGGPNLAVPGDGLVADAVAISPGNPSHVLLSDREAEHIPGCNSSFRRDALQAIGGFDPRFHVAGDDVDVCWRLQDAGGRIGFSAAAVVFHHRRGTVGGYLRQQRGYGHAEAMLERKWPERYSAGGHVTWAGRIYGDGTPRAPAGRHRWRVYHGTWNSAPFQRLYEPGIRGLDAVLLMPEAYLGIGGLILLAVLGAAWSPLLLALPVLAVIAGLLSVRAVTIVAQARLPTGDLPVTARASRRGLAALLHLLQPLLRLDGRLRHGLTPWRRRGRPGRARPSRRTLETWHEEWRDPFEELGRLQERLVALGAIVRHGQDFDTWDLEVRGGTLAGVRITTLVEEHGQGRQLVRSLCRPTYSRPALLMNALAATLALAAAADGAPVAAAVLGLLAVMFALRIVTEAASAVATAVMAIQTPHAPAPPLAPVA</sequence>
<dbReference type="PANTHER" id="PTHR43685">
    <property type="entry name" value="GLYCOSYLTRANSFERASE"/>
    <property type="match status" value="1"/>
</dbReference>
<reference evidence="3 4" key="1">
    <citation type="submission" date="2022-06" db="EMBL/GenBank/DDBJ databases">
        <title>Paraconexibacter antarcticus.</title>
        <authorList>
            <person name="Kim C.S."/>
        </authorList>
    </citation>
    <scope>NUCLEOTIDE SEQUENCE [LARGE SCALE GENOMIC DNA]</scope>
    <source>
        <strain evidence="3 4">02-257</strain>
    </source>
</reference>
<dbReference type="InterPro" id="IPR001173">
    <property type="entry name" value="Glyco_trans_2-like"/>
</dbReference>
<dbReference type="InterPro" id="IPR029044">
    <property type="entry name" value="Nucleotide-diphossugar_trans"/>
</dbReference>
<dbReference type="Pfam" id="PF00535">
    <property type="entry name" value="Glycos_transf_2"/>
    <property type="match status" value="1"/>
</dbReference>
<feature type="transmembrane region" description="Helical" evidence="1">
    <location>
        <begin position="522"/>
        <end position="542"/>
    </location>
</feature>
<feature type="domain" description="Glycosyltransferase 2-like" evidence="2">
    <location>
        <begin position="64"/>
        <end position="220"/>
    </location>
</feature>
<keyword evidence="1" id="KW-0812">Transmembrane</keyword>
<accession>A0ABY5DYG9</accession>
<organism evidence="3 4">
    <name type="scientific">Paraconexibacter antarcticus</name>
    <dbReference type="NCBI Taxonomy" id="2949664"/>
    <lineage>
        <taxon>Bacteria</taxon>
        <taxon>Bacillati</taxon>
        <taxon>Actinomycetota</taxon>
        <taxon>Thermoleophilia</taxon>
        <taxon>Solirubrobacterales</taxon>
        <taxon>Paraconexibacteraceae</taxon>
        <taxon>Paraconexibacter</taxon>
    </lineage>
</organism>
<protein>
    <submittedName>
        <fullName evidence="3">Glycosyltransferase</fullName>
        <ecNumber evidence="3">2.4.-.-</ecNumber>
    </submittedName>
</protein>
<dbReference type="SUPFAM" id="SSF53448">
    <property type="entry name" value="Nucleotide-diphospho-sugar transferases"/>
    <property type="match status" value="1"/>
</dbReference>
<keyword evidence="1" id="KW-1133">Transmembrane helix</keyword>
<keyword evidence="3" id="KW-0808">Transferase</keyword>